<dbReference type="PRINTS" id="PR01231">
    <property type="entry name" value="HCO3TRNSPORT"/>
</dbReference>
<keyword evidence="13" id="KW-1185">Reference proteome</keyword>
<feature type="transmembrane region" description="Helical" evidence="10">
    <location>
        <begin position="556"/>
        <end position="576"/>
    </location>
</feature>
<dbReference type="GO" id="GO:0006820">
    <property type="term" value="P:monoatomic anion transport"/>
    <property type="evidence" value="ECO:0007669"/>
    <property type="project" value="InterPro"/>
</dbReference>
<dbReference type="AlphaFoldDB" id="A0AAE1AK49"/>
<accession>A0AAE1AK49</accession>
<dbReference type="GO" id="GO:0050801">
    <property type="term" value="P:monoatomic ion homeostasis"/>
    <property type="evidence" value="ECO:0007669"/>
    <property type="project" value="TreeGrafter"/>
</dbReference>
<evidence type="ECO:0000259" key="11">
    <source>
        <dbReference type="Pfam" id="PF00955"/>
    </source>
</evidence>
<feature type="compositionally biased region" description="Polar residues" evidence="9">
    <location>
        <begin position="51"/>
        <end position="82"/>
    </location>
</feature>
<feature type="domain" description="Bicarbonate transporter-like transmembrane" evidence="11">
    <location>
        <begin position="547"/>
        <end position="868"/>
    </location>
</feature>
<dbReference type="Pfam" id="PF00955">
    <property type="entry name" value="HCO3_cotransp"/>
    <property type="match status" value="2"/>
</dbReference>
<feature type="compositionally biased region" description="Polar residues" evidence="9">
    <location>
        <begin position="18"/>
        <end position="37"/>
    </location>
</feature>
<reference evidence="12" key="1">
    <citation type="journal article" date="2023" name="G3 (Bethesda)">
        <title>A reference genome for the long-term kleptoplast-retaining sea slug Elysia crispata morphotype clarki.</title>
        <authorList>
            <person name="Eastman K.E."/>
            <person name="Pendleton A.L."/>
            <person name="Shaikh M.A."/>
            <person name="Suttiyut T."/>
            <person name="Ogas R."/>
            <person name="Tomko P."/>
            <person name="Gavelis G."/>
            <person name="Widhalm J.R."/>
            <person name="Wisecaver J.H."/>
        </authorList>
    </citation>
    <scope>NUCLEOTIDE SEQUENCE</scope>
    <source>
        <strain evidence="12">ECLA1</strain>
    </source>
</reference>
<evidence type="ECO:0000256" key="7">
    <source>
        <dbReference type="ARBA" id="ARBA00023065"/>
    </source>
</evidence>
<feature type="transmembrane region" description="Helical" evidence="10">
    <location>
        <begin position="425"/>
        <end position="450"/>
    </location>
</feature>
<dbReference type="PANTHER" id="PTHR11453">
    <property type="entry name" value="ANION EXCHANGE PROTEIN"/>
    <property type="match status" value="1"/>
</dbReference>
<gene>
    <name evidence="12" type="ORF">RRG08_039603</name>
</gene>
<proteinExistence type="inferred from homology"/>
<protein>
    <recommendedName>
        <fullName evidence="11">Bicarbonate transporter-like transmembrane domain-containing protein</fullName>
    </recommendedName>
</protein>
<evidence type="ECO:0000256" key="2">
    <source>
        <dbReference type="ARBA" id="ARBA00010993"/>
    </source>
</evidence>
<dbReference type="GO" id="GO:0005452">
    <property type="term" value="F:solute:inorganic anion antiporter activity"/>
    <property type="evidence" value="ECO:0007669"/>
    <property type="project" value="InterPro"/>
</dbReference>
<feature type="domain" description="Bicarbonate transporter-like transmembrane" evidence="11">
    <location>
        <begin position="357"/>
        <end position="533"/>
    </location>
</feature>
<dbReference type="Gene3D" id="3.40.930.10">
    <property type="entry name" value="Mannitol-specific EII, Chain A"/>
    <property type="match status" value="1"/>
</dbReference>
<evidence type="ECO:0000313" key="12">
    <source>
        <dbReference type="EMBL" id="KAK3788995.1"/>
    </source>
</evidence>
<dbReference type="GO" id="GO:0016323">
    <property type="term" value="C:basolateral plasma membrane"/>
    <property type="evidence" value="ECO:0007669"/>
    <property type="project" value="TreeGrafter"/>
</dbReference>
<dbReference type="FunFam" id="1.10.287.570:FF:000002">
    <property type="entry name" value="Solute carrier family 4 member 11"/>
    <property type="match status" value="1"/>
</dbReference>
<keyword evidence="5 10" id="KW-0812">Transmembrane</keyword>
<feature type="transmembrane region" description="Helical" evidence="10">
    <location>
        <begin position="635"/>
        <end position="656"/>
    </location>
</feature>
<dbReference type="SUPFAM" id="SSF55804">
    <property type="entry name" value="Phoshotransferase/anion transport protein"/>
    <property type="match status" value="1"/>
</dbReference>
<comment type="similarity">
    <text evidence="2">Belongs to the anion exchanger (TC 2.A.31) family.</text>
</comment>
<feature type="transmembrane region" description="Helical" evidence="10">
    <location>
        <begin position="470"/>
        <end position="491"/>
    </location>
</feature>
<organism evidence="12 13">
    <name type="scientific">Elysia crispata</name>
    <name type="common">lettuce slug</name>
    <dbReference type="NCBI Taxonomy" id="231223"/>
    <lineage>
        <taxon>Eukaryota</taxon>
        <taxon>Metazoa</taxon>
        <taxon>Spiralia</taxon>
        <taxon>Lophotrochozoa</taxon>
        <taxon>Mollusca</taxon>
        <taxon>Gastropoda</taxon>
        <taxon>Heterobranchia</taxon>
        <taxon>Euthyneura</taxon>
        <taxon>Panpulmonata</taxon>
        <taxon>Sacoglossa</taxon>
        <taxon>Placobranchoidea</taxon>
        <taxon>Plakobranchidae</taxon>
        <taxon>Elysia</taxon>
    </lineage>
</organism>
<evidence type="ECO:0000256" key="5">
    <source>
        <dbReference type="ARBA" id="ARBA00022692"/>
    </source>
</evidence>
<dbReference type="InterPro" id="IPR011531">
    <property type="entry name" value="HCO3_transpt-like_TM_dom"/>
</dbReference>
<name>A0AAE1AK49_9GAST</name>
<keyword evidence="3" id="KW-0813">Transport</keyword>
<keyword evidence="8 10" id="KW-0472">Membrane</keyword>
<feature type="transmembrane region" description="Helical" evidence="10">
    <location>
        <begin position="813"/>
        <end position="831"/>
    </location>
</feature>
<keyword evidence="7" id="KW-0406">Ion transport</keyword>
<evidence type="ECO:0000256" key="9">
    <source>
        <dbReference type="SAM" id="MobiDB-lite"/>
    </source>
</evidence>
<evidence type="ECO:0000256" key="4">
    <source>
        <dbReference type="ARBA" id="ARBA00022475"/>
    </source>
</evidence>
<sequence length="869" mass="96990">MKRAGRSEIAGSEARESAASQPVALQQISLNEGANQDQQERGQDNEAFTMEGSTNGRVNDSPTYTSDNQILNADNLNQSFMSNKDKESGNRRRHRSEGGVSTKSFMSEEGGGLKKGESHRSSLMSVSRFDDAFVDASGLSLIYSRHEKVSLKDFSNEVRAFRDVSSYLNNMSLLLDTPETSVDGIIEACLSKMLVGVTDSRTYDQAKSALFTHDFVHQLSRTLQCTSISEGGGFDYDQNWICAMCSVPSLTSRRVCIARLLHLANLGQTCQEVHFIIVILVPTKEKSTKSELEVARTFGTIFSDIEFRQELIAARTDEDFKHALGNITHEMATRHGKAETKVDLDHGESEPKFKIGFFGGIVGDVKRRLPHYWSDYKDGLSDQKTIFKTISCTLFLYFACILPSIAFGVLNAANTEGILTVEKVLYSQVIGGIVFALIGGTPQVVLLSTAPLAIYNQIIYTLSDQFEINFQAFFACVGLFNCLFLAIFSVLDLSLLMQFSTRSLEEIFALFISLAFTVDAFKDTAKNFDKYWCDSDISSNLTSIVEDSDCAREISLLYLLLLLGTLWLGVTLYTFKDTPYLTAGKREILADYALPMAVIVMAFIGVLGFDDVKVSKSFKPDTSLSIFKFVDLTSLSWQATMGAAGLGFCLSLLFFMDQNISSALVNSPQNKMQKGTSYHWDLLVIAGINAILSLMCFPWVHATLPHSPLHVKAMADVEERVDQGHIYQIVVRVRETRVTCLFSHILIGLSLMITSLLANIPTSVLYGMFLYIAVTSLSGNEMFERIQLFFTEQAAYPPNHYIRRVPQKKMHTFTLLQLLQLVVLCGFGFSPFPYLKMFFPVLLLLFIPIRNKLIPHFIEQKHLKAIDGH</sequence>
<evidence type="ECO:0000256" key="3">
    <source>
        <dbReference type="ARBA" id="ARBA00022448"/>
    </source>
</evidence>
<dbReference type="EMBL" id="JAWDGP010001707">
    <property type="protein sequence ID" value="KAK3788995.1"/>
    <property type="molecule type" value="Genomic_DNA"/>
</dbReference>
<feature type="transmembrane region" description="Helical" evidence="10">
    <location>
        <begin position="588"/>
        <end position="609"/>
    </location>
</feature>
<evidence type="ECO:0000313" key="13">
    <source>
        <dbReference type="Proteomes" id="UP001283361"/>
    </source>
</evidence>
<evidence type="ECO:0000256" key="8">
    <source>
        <dbReference type="ARBA" id="ARBA00023136"/>
    </source>
</evidence>
<feature type="region of interest" description="Disordered" evidence="9">
    <location>
        <begin position="1"/>
        <end position="119"/>
    </location>
</feature>
<evidence type="ECO:0000256" key="6">
    <source>
        <dbReference type="ARBA" id="ARBA00022989"/>
    </source>
</evidence>
<feature type="transmembrane region" description="Helical" evidence="10">
    <location>
        <begin position="394"/>
        <end position="413"/>
    </location>
</feature>
<dbReference type="Proteomes" id="UP001283361">
    <property type="component" value="Unassembled WGS sequence"/>
</dbReference>
<keyword evidence="4" id="KW-1003">Cell membrane</keyword>
<dbReference type="InterPro" id="IPR003020">
    <property type="entry name" value="HCO3_transpt_euk"/>
</dbReference>
<dbReference type="Gene3D" id="1.10.287.570">
    <property type="entry name" value="Helical hairpin bin"/>
    <property type="match status" value="1"/>
</dbReference>
<dbReference type="PANTHER" id="PTHR11453:SF127">
    <property type="entry name" value="SOLUTE CARRIER FAMILY 4 MEMBER 11"/>
    <property type="match status" value="1"/>
</dbReference>
<comment type="caution">
    <text evidence="12">The sequence shown here is derived from an EMBL/GenBank/DDBJ whole genome shotgun (WGS) entry which is preliminary data.</text>
</comment>
<evidence type="ECO:0000256" key="10">
    <source>
        <dbReference type="SAM" id="Phobius"/>
    </source>
</evidence>
<dbReference type="InterPro" id="IPR016152">
    <property type="entry name" value="PTrfase/Anion_transptr"/>
</dbReference>
<comment type="subcellular location">
    <subcellularLocation>
        <location evidence="1">Cell membrane</location>
        <topology evidence="1">Multi-pass membrane protein</topology>
    </subcellularLocation>
</comment>
<keyword evidence="6 10" id="KW-1133">Transmembrane helix</keyword>
<evidence type="ECO:0000256" key="1">
    <source>
        <dbReference type="ARBA" id="ARBA00004651"/>
    </source>
</evidence>
<feature type="transmembrane region" description="Helical" evidence="10">
    <location>
        <begin position="741"/>
        <end position="774"/>
    </location>
</feature>
<feature type="transmembrane region" description="Helical" evidence="10">
    <location>
        <begin position="677"/>
        <end position="700"/>
    </location>
</feature>